<evidence type="ECO:0000259" key="12">
    <source>
        <dbReference type="PROSITE" id="PS50089"/>
    </source>
</evidence>
<feature type="domain" description="RING-type" evidence="12">
    <location>
        <begin position="53"/>
        <end position="101"/>
    </location>
</feature>
<dbReference type="InterPro" id="IPR013083">
    <property type="entry name" value="Znf_RING/FYVE/PHD"/>
</dbReference>
<keyword evidence="6 10" id="KW-0863">Zinc-finger</keyword>
<keyword evidence="7 11" id="KW-0862">Zinc</keyword>
<dbReference type="AlphaFoldDB" id="A0AAN8P1C6"/>
<evidence type="ECO:0000256" key="8">
    <source>
        <dbReference type="ARBA" id="ARBA00022989"/>
    </source>
</evidence>
<evidence type="ECO:0000256" key="7">
    <source>
        <dbReference type="ARBA" id="ARBA00022833"/>
    </source>
</evidence>
<evidence type="ECO:0000256" key="2">
    <source>
        <dbReference type="ARBA" id="ARBA00005561"/>
    </source>
</evidence>
<evidence type="ECO:0000256" key="5">
    <source>
        <dbReference type="ARBA" id="ARBA00022723"/>
    </source>
</evidence>
<evidence type="ECO:0000256" key="6">
    <source>
        <dbReference type="ARBA" id="ARBA00022771"/>
    </source>
</evidence>
<keyword evidence="8 11" id="KW-1133">Transmembrane helix</keyword>
<dbReference type="PANTHER" id="PTHR12981:SF0">
    <property type="entry name" value="ZINC FINGER PROTEIN-LIKE 1"/>
    <property type="match status" value="1"/>
</dbReference>
<comment type="caution">
    <text evidence="13">The sequence shown here is derived from an EMBL/GenBank/DDBJ whole genome shotgun (WGS) entry which is preliminary data.</text>
</comment>
<evidence type="ECO:0000313" key="13">
    <source>
        <dbReference type="EMBL" id="KAK6638799.1"/>
    </source>
</evidence>
<organism evidence="13 14">
    <name type="scientific">Polyplax serrata</name>
    <name type="common">Common mouse louse</name>
    <dbReference type="NCBI Taxonomy" id="468196"/>
    <lineage>
        <taxon>Eukaryota</taxon>
        <taxon>Metazoa</taxon>
        <taxon>Ecdysozoa</taxon>
        <taxon>Arthropoda</taxon>
        <taxon>Hexapoda</taxon>
        <taxon>Insecta</taxon>
        <taxon>Pterygota</taxon>
        <taxon>Neoptera</taxon>
        <taxon>Paraneoptera</taxon>
        <taxon>Psocodea</taxon>
        <taxon>Troctomorpha</taxon>
        <taxon>Phthiraptera</taxon>
        <taxon>Anoplura</taxon>
        <taxon>Polyplacidae</taxon>
        <taxon>Polyplax</taxon>
    </lineage>
</organism>
<dbReference type="CDD" id="cd16487">
    <property type="entry name" value="mRING-H2-C3DHC3_ZFPL1"/>
    <property type="match status" value="1"/>
</dbReference>
<dbReference type="InterPro" id="IPR039043">
    <property type="entry name" value="ZFPL1"/>
</dbReference>
<gene>
    <name evidence="13" type="ORF">RUM43_007068</name>
</gene>
<evidence type="ECO:0000256" key="9">
    <source>
        <dbReference type="ARBA" id="ARBA00023136"/>
    </source>
</evidence>
<dbReference type="Gene3D" id="3.30.40.10">
    <property type="entry name" value="Zinc/RING finger domain, C3HC4 (zinc finger)"/>
    <property type="match status" value="1"/>
</dbReference>
<dbReference type="SMART" id="SM00184">
    <property type="entry name" value="RING"/>
    <property type="match status" value="1"/>
</dbReference>
<dbReference type="Proteomes" id="UP001372834">
    <property type="component" value="Unassembled WGS sequence"/>
</dbReference>
<dbReference type="PANTHER" id="PTHR12981">
    <property type="entry name" value="ZINC FINGER PROTEIN-LIKE 1"/>
    <property type="match status" value="1"/>
</dbReference>
<comment type="similarity">
    <text evidence="2 11">Belongs to the ZFPL1 family.</text>
</comment>
<name>A0AAN8P1C6_POLSC</name>
<keyword evidence="9 11" id="KW-0472">Membrane</keyword>
<evidence type="ECO:0000256" key="11">
    <source>
        <dbReference type="RuleBase" id="RU369078"/>
    </source>
</evidence>
<dbReference type="InterPro" id="IPR058730">
    <property type="entry name" value="U-box_ZFPL1-like"/>
</dbReference>
<comment type="subcellular location">
    <subcellularLocation>
        <location evidence="1 11">Membrane</location>
        <topology evidence="1 11">Single-pass membrane protein</topology>
    </subcellularLocation>
</comment>
<dbReference type="SUPFAM" id="SSF57850">
    <property type="entry name" value="RING/U-box"/>
    <property type="match status" value="1"/>
</dbReference>
<dbReference type="GO" id="GO:0005794">
    <property type="term" value="C:Golgi apparatus"/>
    <property type="evidence" value="ECO:0007669"/>
    <property type="project" value="TreeGrafter"/>
</dbReference>
<dbReference type="GO" id="GO:0016020">
    <property type="term" value="C:membrane"/>
    <property type="evidence" value="ECO:0007669"/>
    <property type="project" value="UniProtKB-SubCell"/>
</dbReference>
<keyword evidence="4 11" id="KW-0812">Transmembrane</keyword>
<evidence type="ECO:0000256" key="4">
    <source>
        <dbReference type="ARBA" id="ARBA00022692"/>
    </source>
</evidence>
<dbReference type="InterPro" id="IPR001841">
    <property type="entry name" value="Znf_RING"/>
</dbReference>
<dbReference type="EMBL" id="JAWJWE010000003">
    <property type="protein sequence ID" value="KAK6638799.1"/>
    <property type="molecule type" value="Genomic_DNA"/>
</dbReference>
<reference evidence="13 14" key="1">
    <citation type="submission" date="2023-10" db="EMBL/GenBank/DDBJ databases">
        <title>Genomes of two closely related lineages of the louse Polyplax serrata with different host specificities.</title>
        <authorList>
            <person name="Martinu J."/>
            <person name="Tarabai H."/>
            <person name="Stefka J."/>
            <person name="Hypsa V."/>
        </authorList>
    </citation>
    <scope>NUCLEOTIDE SEQUENCE [LARGE SCALE GENOMIC DNA]</scope>
    <source>
        <strain evidence="13">HR10_N</strain>
    </source>
</reference>
<dbReference type="InterPro" id="IPR058731">
    <property type="entry name" value="Znf-B_box_ZFPL1-like"/>
</dbReference>
<proteinExistence type="inferred from homology"/>
<dbReference type="PROSITE" id="PS50089">
    <property type="entry name" value="ZF_RING_2"/>
    <property type="match status" value="1"/>
</dbReference>
<sequence>MGICKCPKRKVTNQFCFEHRVNVCEDCMVTNHPRCIVQSYLQWLQDCDYNPVCDLCMFELGKDDCVRLSCYHVFHWACIDDMGQKIPNTTAPSEYTCPTCRTPLFPPSHLVSPVAEALKQKLASVNWARAGLGLPLLIEQVKPPQENRKIQVADSYSNAHQIKDTSKIQQNSVISENTHLVVHVEDSTMSRNESQIPKRIFQDFHDSKDVLYDHDENKYRRKSALEWLLRWWKSFWRPIPRGRLYYHRYCVRIILLVIIITTVLILFSWLGEIVTRDDPALDIHNNPNIRVANVKET</sequence>
<feature type="transmembrane region" description="Helical" evidence="11">
    <location>
        <begin position="249"/>
        <end position="270"/>
    </location>
</feature>
<accession>A0AAN8P1C6</accession>
<dbReference type="Pfam" id="PF25993">
    <property type="entry name" value="zf-B_box_ZFPL1"/>
    <property type="match status" value="1"/>
</dbReference>
<dbReference type="Pfam" id="PF25998">
    <property type="entry name" value="U-box_ZFPL1"/>
    <property type="match status" value="1"/>
</dbReference>
<keyword evidence="5 11" id="KW-0479">Metal-binding</keyword>
<protein>
    <recommendedName>
        <fullName evidence="3 11">Zinc finger protein-like 1 homolog</fullName>
    </recommendedName>
</protein>
<evidence type="ECO:0000313" key="14">
    <source>
        <dbReference type="Proteomes" id="UP001372834"/>
    </source>
</evidence>
<evidence type="ECO:0000256" key="3">
    <source>
        <dbReference type="ARBA" id="ARBA00013701"/>
    </source>
</evidence>
<dbReference type="GO" id="GO:0008270">
    <property type="term" value="F:zinc ion binding"/>
    <property type="evidence" value="ECO:0007669"/>
    <property type="project" value="UniProtKB-UniRule"/>
</dbReference>
<evidence type="ECO:0000256" key="10">
    <source>
        <dbReference type="PROSITE-ProRule" id="PRU00175"/>
    </source>
</evidence>
<evidence type="ECO:0000256" key="1">
    <source>
        <dbReference type="ARBA" id="ARBA00004167"/>
    </source>
</evidence>